<feature type="region of interest" description="Disordered" evidence="2">
    <location>
        <begin position="278"/>
        <end position="299"/>
    </location>
</feature>
<evidence type="ECO:0000313" key="4">
    <source>
        <dbReference type="EMBL" id="THU59051.1"/>
    </source>
</evidence>
<dbReference type="AlphaFoldDB" id="A0A4S8JBH0"/>
<feature type="compositionally biased region" description="Basic and acidic residues" evidence="2">
    <location>
        <begin position="280"/>
        <end position="299"/>
    </location>
</feature>
<dbReference type="GO" id="GO:0006511">
    <property type="term" value="P:ubiquitin-dependent protein catabolic process"/>
    <property type="evidence" value="ECO:0007669"/>
    <property type="project" value="InterPro"/>
</dbReference>
<accession>A0A4S8JBH0</accession>
<dbReference type="InterPro" id="IPR001373">
    <property type="entry name" value="Cullin_N"/>
</dbReference>
<organism evidence="4 5">
    <name type="scientific">Musa balbisiana</name>
    <name type="common">Banana</name>
    <dbReference type="NCBI Taxonomy" id="52838"/>
    <lineage>
        <taxon>Eukaryota</taxon>
        <taxon>Viridiplantae</taxon>
        <taxon>Streptophyta</taxon>
        <taxon>Embryophyta</taxon>
        <taxon>Tracheophyta</taxon>
        <taxon>Spermatophyta</taxon>
        <taxon>Magnoliopsida</taxon>
        <taxon>Liliopsida</taxon>
        <taxon>Zingiberales</taxon>
        <taxon>Musaceae</taxon>
        <taxon>Musa</taxon>
    </lineage>
</organism>
<dbReference type="Pfam" id="PF00888">
    <property type="entry name" value="Cullin"/>
    <property type="match status" value="1"/>
</dbReference>
<evidence type="ECO:0000313" key="5">
    <source>
        <dbReference type="Proteomes" id="UP000317650"/>
    </source>
</evidence>
<dbReference type="SUPFAM" id="SSF74788">
    <property type="entry name" value="Cullin repeat-like"/>
    <property type="match status" value="1"/>
</dbReference>
<reference evidence="4 5" key="1">
    <citation type="journal article" date="2019" name="Nat. Plants">
        <title>Genome sequencing of Musa balbisiana reveals subgenome evolution and function divergence in polyploid bananas.</title>
        <authorList>
            <person name="Yao X."/>
        </authorList>
    </citation>
    <scope>NUCLEOTIDE SEQUENCE [LARGE SCALE GENOMIC DNA]</scope>
    <source>
        <strain evidence="5">cv. DH-PKW</strain>
        <tissue evidence="4">Leaves</tissue>
    </source>
</reference>
<dbReference type="STRING" id="52838.A0A4S8JBH0"/>
<dbReference type="GO" id="GO:0031625">
    <property type="term" value="F:ubiquitin protein ligase binding"/>
    <property type="evidence" value="ECO:0007669"/>
    <property type="project" value="InterPro"/>
</dbReference>
<dbReference type="EMBL" id="PYDT01000006">
    <property type="protein sequence ID" value="THU59051.1"/>
    <property type="molecule type" value="Genomic_DNA"/>
</dbReference>
<dbReference type="PANTHER" id="PTHR11932">
    <property type="entry name" value="CULLIN"/>
    <property type="match status" value="1"/>
</dbReference>
<protein>
    <recommendedName>
        <fullName evidence="3">Cullin N-terminal domain-containing protein</fullName>
    </recommendedName>
</protein>
<dbReference type="Gene3D" id="1.20.1310.10">
    <property type="entry name" value="Cullin Repeats"/>
    <property type="match status" value="2"/>
</dbReference>
<sequence length="325" mass="37428">MEMKKNLSALLRSDERLVPQSNAYSMVLHKYGEKLYTGLVNTMTEIAKSIEAAQGGLFLEELNVKWGDHNKALQMIRQILMDMDRTFVPSSRKTPVHELGLNLWRDYIVRDSKIKSRFLDTLLDLIHRERTGQEDFEKPFLEVSTSFYGGEAQQLIGCCDCGDYRRKAEKCHSEEITSVVKITSVVEGVNMLVDGKYEDLSRMCNLFCRVSDGISTIRDVMTSHLRETGKQLFLACVKGENVLSKEAMSKDIAEDDAFYFNNKFTSKFIKVKTGTVAAQKESEPEKQETRQRMEEDRKPQIEAAIFQNPWYDVKGKRFGKERSRR</sequence>
<proteinExistence type="inferred from homology"/>
<evidence type="ECO:0000259" key="3">
    <source>
        <dbReference type="Pfam" id="PF00888"/>
    </source>
</evidence>
<evidence type="ECO:0000256" key="1">
    <source>
        <dbReference type="ARBA" id="ARBA00006019"/>
    </source>
</evidence>
<feature type="domain" description="Cullin N-terminal" evidence="3">
    <location>
        <begin position="22"/>
        <end position="133"/>
    </location>
</feature>
<comment type="caution">
    <text evidence="4">The sequence shown here is derived from an EMBL/GenBank/DDBJ whole genome shotgun (WGS) entry which is preliminary data.</text>
</comment>
<gene>
    <name evidence="4" type="ORF">C4D60_Mb03t20900</name>
</gene>
<name>A0A4S8JBH0_MUSBA</name>
<dbReference type="Gene3D" id="6.10.280.240">
    <property type="match status" value="1"/>
</dbReference>
<dbReference type="InterPro" id="IPR016159">
    <property type="entry name" value="Cullin_repeat-like_dom_sf"/>
</dbReference>
<keyword evidence="5" id="KW-1185">Reference proteome</keyword>
<dbReference type="InterPro" id="IPR045093">
    <property type="entry name" value="Cullin"/>
</dbReference>
<comment type="similarity">
    <text evidence="1">Belongs to the cullin family.</text>
</comment>
<evidence type="ECO:0000256" key="2">
    <source>
        <dbReference type="SAM" id="MobiDB-lite"/>
    </source>
</evidence>
<dbReference type="Proteomes" id="UP000317650">
    <property type="component" value="Chromosome 3"/>
</dbReference>